<feature type="region of interest" description="Disordered" evidence="7">
    <location>
        <begin position="1"/>
        <end position="28"/>
    </location>
</feature>
<dbReference type="InterPro" id="IPR050142">
    <property type="entry name" value="MADS-box/MEF2_TF"/>
</dbReference>
<keyword evidence="6" id="KW-0175">Coiled coil</keyword>
<dbReference type="PANTHER" id="PTHR48019">
    <property type="entry name" value="SERUM RESPONSE FACTOR HOMOLOG"/>
    <property type="match status" value="1"/>
</dbReference>
<evidence type="ECO:0000256" key="7">
    <source>
        <dbReference type="SAM" id="MobiDB-lite"/>
    </source>
</evidence>
<evidence type="ECO:0000259" key="8">
    <source>
        <dbReference type="PROSITE" id="PS50066"/>
    </source>
</evidence>
<dbReference type="SMART" id="SM00432">
    <property type="entry name" value="MADS"/>
    <property type="match status" value="1"/>
</dbReference>
<dbReference type="PROSITE" id="PS51297">
    <property type="entry name" value="K_BOX"/>
    <property type="match status" value="1"/>
</dbReference>
<dbReference type="InterPro" id="IPR002100">
    <property type="entry name" value="TF_MADSbox"/>
</dbReference>
<dbReference type="SUPFAM" id="SSF55455">
    <property type="entry name" value="SRF-like"/>
    <property type="match status" value="1"/>
</dbReference>
<keyword evidence="4" id="KW-0804">Transcription</keyword>
<dbReference type="InterPro" id="IPR036879">
    <property type="entry name" value="TF_MADSbox_sf"/>
</dbReference>
<feature type="domain" description="K-box" evidence="9">
    <location>
        <begin position="108"/>
        <end position="200"/>
    </location>
</feature>
<keyword evidence="5" id="KW-0539">Nucleus</keyword>
<feature type="compositionally biased region" description="Polar residues" evidence="7">
    <location>
        <begin position="1"/>
        <end position="14"/>
    </location>
</feature>
<dbReference type="Proteomes" id="UP000827889">
    <property type="component" value="Chromosome 2"/>
</dbReference>
<evidence type="ECO:0000256" key="4">
    <source>
        <dbReference type="ARBA" id="ARBA00023163"/>
    </source>
</evidence>
<evidence type="ECO:0000256" key="3">
    <source>
        <dbReference type="ARBA" id="ARBA00023125"/>
    </source>
</evidence>
<feature type="compositionally biased region" description="Basic and acidic residues" evidence="7">
    <location>
        <begin position="15"/>
        <end position="28"/>
    </location>
</feature>
<evidence type="ECO:0000256" key="2">
    <source>
        <dbReference type="ARBA" id="ARBA00023015"/>
    </source>
</evidence>
<keyword evidence="3" id="KW-0238">DNA-binding</keyword>
<evidence type="ECO:0000313" key="10">
    <source>
        <dbReference type="Proteomes" id="UP000827889"/>
    </source>
</evidence>
<dbReference type="GeneID" id="115739579"/>
<protein>
    <submittedName>
        <fullName evidence="11 12">MADS-box protein JOINTLESS-like isoform X1</fullName>
    </submittedName>
</protein>
<dbReference type="RefSeq" id="XP_048131064.1">
    <property type="nucleotide sequence ID" value="XM_048275107.1"/>
</dbReference>
<dbReference type="Pfam" id="PF01486">
    <property type="entry name" value="K-box"/>
    <property type="match status" value="1"/>
</dbReference>
<accession>A0ABM3H382</accession>
<reference evidence="10 11" key="1">
    <citation type="submission" date="2025-05" db="UniProtKB">
        <authorList>
            <consortium name="RefSeq"/>
        </authorList>
    </citation>
    <scope>NUCLEOTIDE SEQUENCE [LARGE SCALE GENOMIC DNA]</scope>
    <source>
        <tissue evidence="11 12">Leaf</tissue>
    </source>
</reference>
<evidence type="ECO:0000313" key="12">
    <source>
        <dbReference type="RefSeq" id="XP_048131065.1"/>
    </source>
</evidence>
<feature type="coiled-coil region" evidence="6">
    <location>
        <begin position="160"/>
        <end position="191"/>
    </location>
</feature>
<name>A0ABM3H382_9MYRT</name>
<keyword evidence="10" id="KW-1185">Reference proteome</keyword>
<proteinExistence type="predicted"/>
<evidence type="ECO:0000256" key="6">
    <source>
        <dbReference type="SAM" id="Coils"/>
    </source>
</evidence>
<dbReference type="Gene3D" id="3.40.1810.10">
    <property type="entry name" value="Transcription factor, MADS-box"/>
    <property type="match status" value="1"/>
</dbReference>
<comment type="subcellular location">
    <subcellularLocation>
        <location evidence="1">Nucleus</location>
    </subcellularLocation>
</comment>
<dbReference type="RefSeq" id="XP_048131065.1">
    <property type="nucleotide sequence ID" value="XM_048275108.1"/>
</dbReference>
<dbReference type="PRINTS" id="PR00404">
    <property type="entry name" value="MADSDOMAIN"/>
</dbReference>
<evidence type="ECO:0000256" key="5">
    <source>
        <dbReference type="ARBA" id="ARBA00023242"/>
    </source>
</evidence>
<sequence>MIRQTNPSGSASEQDTSKMAREPKKMEKVDRLAARQVTFSKRRRGLIKKAEELSILCDADVSLIIFSATGKLYDFSSSRYSRSMEDTLKRYVRHSNSIEKPVQPCLERQIEEYNHEMLRKEVRDEFHKLRQIKGEYLEGLNMEELGQLRKKLEAGLSLVIKTEEERALNEIDKLQRKEARLIKENKRLKQEIKMMILCRGKSVTVNSDGNNGVLEEAEGVLLESVNNISISNNGVPPVDG</sequence>
<keyword evidence="2" id="KW-0805">Transcription regulation</keyword>
<feature type="domain" description="MADS-box" evidence="8">
    <location>
        <begin position="19"/>
        <end position="79"/>
    </location>
</feature>
<gene>
    <name evidence="11 12" type="primary">LOC115739579</name>
</gene>
<dbReference type="Pfam" id="PF00319">
    <property type="entry name" value="SRF-TF"/>
    <property type="match status" value="1"/>
</dbReference>
<dbReference type="InterPro" id="IPR002487">
    <property type="entry name" value="TF_Kbox"/>
</dbReference>
<evidence type="ECO:0000313" key="11">
    <source>
        <dbReference type="RefSeq" id="XP_048131064.1"/>
    </source>
</evidence>
<evidence type="ECO:0000256" key="1">
    <source>
        <dbReference type="ARBA" id="ARBA00004123"/>
    </source>
</evidence>
<evidence type="ECO:0000259" key="9">
    <source>
        <dbReference type="PROSITE" id="PS51297"/>
    </source>
</evidence>
<dbReference type="PROSITE" id="PS50066">
    <property type="entry name" value="MADS_BOX_2"/>
    <property type="match status" value="1"/>
</dbReference>
<organism evidence="10 12">
    <name type="scientific">Rhodamnia argentea</name>
    <dbReference type="NCBI Taxonomy" id="178133"/>
    <lineage>
        <taxon>Eukaryota</taxon>
        <taxon>Viridiplantae</taxon>
        <taxon>Streptophyta</taxon>
        <taxon>Embryophyta</taxon>
        <taxon>Tracheophyta</taxon>
        <taxon>Spermatophyta</taxon>
        <taxon>Magnoliopsida</taxon>
        <taxon>eudicotyledons</taxon>
        <taxon>Gunneridae</taxon>
        <taxon>Pentapetalae</taxon>
        <taxon>rosids</taxon>
        <taxon>malvids</taxon>
        <taxon>Myrtales</taxon>
        <taxon>Myrtaceae</taxon>
        <taxon>Myrtoideae</taxon>
        <taxon>Myrteae</taxon>
        <taxon>Australasian group</taxon>
        <taxon>Rhodamnia</taxon>
    </lineage>
</organism>